<dbReference type="Proteomes" id="UP000006591">
    <property type="component" value="Chromosome 7"/>
</dbReference>
<dbReference type="Gramene" id="ONIVA07G20370.1">
    <property type="protein sequence ID" value="ONIVA07G20370.1"/>
    <property type="gene ID" value="ONIVA07G20370"/>
</dbReference>
<protein>
    <submittedName>
        <fullName evidence="2">Uncharacterized protein</fullName>
    </submittedName>
</protein>
<evidence type="ECO:0000313" key="3">
    <source>
        <dbReference type="Proteomes" id="UP000006591"/>
    </source>
</evidence>
<keyword evidence="3" id="KW-1185">Reference proteome</keyword>
<dbReference type="HOGENOM" id="CLU_2041814_0_0_1"/>
<sequence>MNPKKKNEEGLGGSAARDFLFLEIPGQGGGETLGFQGDLGAVLGGQIGLNRNGFRLSRKHSMKQPPTAAASAHPGPIHAKPLSPNTRAAAAAEEETTRTTGGRGENLRPSPPRAATGERRY</sequence>
<feature type="region of interest" description="Disordered" evidence="1">
    <location>
        <begin position="54"/>
        <end position="121"/>
    </location>
</feature>
<evidence type="ECO:0000256" key="1">
    <source>
        <dbReference type="SAM" id="MobiDB-lite"/>
    </source>
</evidence>
<proteinExistence type="predicted"/>
<dbReference type="EnsemblPlants" id="ONIVA07G20370.1">
    <property type="protein sequence ID" value="ONIVA07G20370.1"/>
    <property type="gene ID" value="ONIVA07G20370"/>
</dbReference>
<name>A0A0E0I3I4_ORYNI</name>
<reference evidence="2" key="1">
    <citation type="submission" date="2015-04" db="UniProtKB">
        <authorList>
            <consortium name="EnsemblPlants"/>
        </authorList>
    </citation>
    <scope>IDENTIFICATION</scope>
    <source>
        <strain evidence="2">SL10</strain>
    </source>
</reference>
<dbReference type="AlphaFoldDB" id="A0A0E0I3I4"/>
<accession>A0A0E0I3I4</accession>
<reference evidence="2" key="2">
    <citation type="submission" date="2018-04" db="EMBL/GenBank/DDBJ databases">
        <title>OnivRS2 (Oryza nivara Reference Sequence Version 2).</title>
        <authorList>
            <person name="Zhang J."/>
            <person name="Kudrna D."/>
            <person name="Lee S."/>
            <person name="Talag J."/>
            <person name="Rajasekar S."/>
            <person name="Welchert J."/>
            <person name="Hsing Y.-I."/>
            <person name="Wing R.A."/>
        </authorList>
    </citation>
    <scope>NUCLEOTIDE SEQUENCE [LARGE SCALE GENOMIC DNA]</scope>
    <source>
        <strain evidence="2">SL10</strain>
    </source>
</reference>
<organism evidence="2">
    <name type="scientific">Oryza nivara</name>
    <name type="common">Indian wild rice</name>
    <name type="synonym">Oryza sativa f. spontanea</name>
    <dbReference type="NCBI Taxonomy" id="4536"/>
    <lineage>
        <taxon>Eukaryota</taxon>
        <taxon>Viridiplantae</taxon>
        <taxon>Streptophyta</taxon>
        <taxon>Embryophyta</taxon>
        <taxon>Tracheophyta</taxon>
        <taxon>Spermatophyta</taxon>
        <taxon>Magnoliopsida</taxon>
        <taxon>Liliopsida</taxon>
        <taxon>Poales</taxon>
        <taxon>Poaceae</taxon>
        <taxon>BOP clade</taxon>
        <taxon>Oryzoideae</taxon>
        <taxon>Oryzeae</taxon>
        <taxon>Oryzinae</taxon>
        <taxon>Oryza</taxon>
    </lineage>
</organism>
<evidence type="ECO:0000313" key="2">
    <source>
        <dbReference type="EnsemblPlants" id="ONIVA07G20370.1"/>
    </source>
</evidence>